<reference evidence="3 4" key="1">
    <citation type="submission" date="2024-02" db="EMBL/GenBank/DDBJ databases">
        <authorList>
            <person name="Daric V."/>
            <person name="Darras S."/>
        </authorList>
    </citation>
    <scope>NUCLEOTIDE SEQUENCE [LARGE SCALE GENOMIC DNA]</scope>
</reference>
<accession>A0ABP0F209</accession>
<keyword evidence="2" id="KW-0472">Membrane</keyword>
<sequence>MDINEVLLPLNLTLLLLMLFLWIFIAFTLHRWYKDCGRFEWLSTVSPRNKMKEHEGGHTLTNVCVEKPQMFRPVGACGDEQISTSNKLSLSSKHSTYNGTETDIENEVLDKDTSNCTQALATDCLAMTQESDPYYLADDIVEINLSKIPRQISRKQASVFKTSSKKRQYFEKQESNFCGAGREQYDKQEDAPLKNAEMSCEGSDSHNKKISDTNFNNVPHKETQRLTQVNMKNDRFDSYTTVNRRNNNSTGKNCSVRFSRHAGDLHIIARSKHSGTKRHPPDEYQAAANNDTRDSETRHQPLPPQGNIYSFLAKARKNDFSDRKSLQKVQKQFLVPEISLPPTPNAFTETLAITANPDYVDMEEFAKFEPNTSKQVRNVPRVQLRRGGMEQRYTPLRSQRGKRRSMSFSGFETSTAHVQTTHFAQYCQMAALKEGGSTSRQFQEDVVVSGLNMMLPSSEVSATCEYAEMNLGNVRPESQM</sequence>
<gene>
    <name evidence="3" type="ORF">CVLEPA_LOCUS2405</name>
</gene>
<keyword evidence="2" id="KW-0812">Transmembrane</keyword>
<keyword evidence="2" id="KW-1133">Transmembrane helix</keyword>
<name>A0ABP0F209_CLALP</name>
<evidence type="ECO:0000256" key="1">
    <source>
        <dbReference type="SAM" id="MobiDB-lite"/>
    </source>
</evidence>
<evidence type="ECO:0000313" key="3">
    <source>
        <dbReference type="EMBL" id="CAK8672718.1"/>
    </source>
</evidence>
<comment type="caution">
    <text evidence="3">The sequence shown here is derived from an EMBL/GenBank/DDBJ whole genome shotgun (WGS) entry which is preliminary data.</text>
</comment>
<evidence type="ECO:0000256" key="2">
    <source>
        <dbReference type="SAM" id="Phobius"/>
    </source>
</evidence>
<dbReference type="Proteomes" id="UP001642483">
    <property type="component" value="Unassembled WGS sequence"/>
</dbReference>
<keyword evidence="4" id="KW-1185">Reference proteome</keyword>
<feature type="transmembrane region" description="Helical" evidence="2">
    <location>
        <begin position="6"/>
        <end position="29"/>
    </location>
</feature>
<feature type="region of interest" description="Disordered" evidence="1">
    <location>
        <begin position="270"/>
        <end position="306"/>
    </location>
</feature>
<protein>
    <submittedName>
        <fullName evidence="3">Uncharacterized protein</fullName>
    </submittedName>
</protein>
<organism evidence="3 4">
    <name type="scientific">Clavelina lepadiformis</name>
    <name type="common">Light-bulb sea squirt</name>
    <name type="synonym">Ascidia lepadiformis</name>
    <dbReference type="NCBI Taxonomy" id="159417"/>
    <lineage>
        <taxon>Eukaryota</taxon>
        <taxon>Metazoa</taxon>
        <taxon>Chordata</taxon>
        <taxon>Tunicata</taxon>
        <taxon>Ascidiacea</taxon>
        <taxon>Aplousobranchia</taxon>
        <taxon>Clavelinidae</taxon>
        <taxon>Clavelina</taxon>
    </lineage>
</organism>
<proteinExistence type="predicted"/>
<feature type="region of interest" description="Disordered" evidence="1">
    <location>
        <begin position="197"/>
        <end position="217"/>
    </location>
</feature>
<dbReference type="EMBL" id="CAWYQH010000001">
    <property type="protein sequence ID" value="CAK8672718.1"/>
    <property type="molecule type" value="Genomic_DNA"/>
</dbReference>
<evidence type="ECO:0000313" key="4">
    <source>
        <dbReference type="Proteomes" id="UP001642483"/>
    </source>
</evidence>